<gene>
    <name evidence="7" type="ORF">NG900_12720</name>
</gene>
<feature type="chain" id="PRO_5045052432" description="Cytochrome c domain-containing protein" evidence="5">
    <location>
        <begin position="27"/>
        <end position="134"/>
    </location>
</feature>
<feature type="signal peptide" evidence="5">
    <location>
        <begin position="1"/>
        <end position="26"/>
    </location>
</feature>
<reference evidence="7" key="1">
    <citation type="submission" date="2022-06" db="EMBL/GenBank/DDBJ databases">
        <authorList>
            <person name="Lu C.-H."/>
        </authorList>
    </citation>
    <scope>NUCLEOTIDE SEQUENCE</scope>
    <source>
        <strain evidence="7">21MJYT02-11</strain>
    </source>
</reference>
<evidence type="ECO:0000256" key="3">
    <source>
        <dbReference type="ARBA" id="ARBA00023004"/>
    </source>
</evidence>
<dbReference type="InterPro" id="IPR009056">
    <property type="entry name" value="Cyt_c-like_dom"/>
</dbReference>
<evidence type="ECO:0000313" key="7">
    <source>
        <dbReference type="EMBL" id="MCO5399057.1"/>
    </source>
</evidence>
<dbReference type="RefSeq" id="WP_252680706.1">
    <property type="nucleotide sequence ID" value="NZ_JAMXHT010000004.1"/>
</dbReference>
<evidence type="ECO:0000256" key="5">
    <source>
        <dbReference type="SAM" id="SignalP"/>
    </source>
</evidence>
<proteinExistence type="predicted"/>
<comment type="caution">
    <text evidence="7">The sequence shown here is derived from an EMBL/GenBank/DDBJ whole genome shotgun (WGS) entry which is preliminary data.</text>
</comment>
<evidence type="ECO:0000313" key="8">
    <source>
        <dbReference type="Proteomes" id="UP001162811"/>
    </source>
</evidence>
<keyword evidence="5" id="KW-0732">Signal</keyword>
<evidence type="ECO:0000256" key="1">
    <source>
        <dbReference type="ARBA" id="ARBA00022617"/>
    </source>
</evidence>
<evidence type="ECO:0000259" key="6">
    <source>
        <dbReference type="PROSITE" id="PS51007"/>
    </source>
</evidence>
<keyword evidence="3 4" id="KW-0408">Iron</keyword>
<accession>A0ABT1ALQ8</accession>
<dbReference type="PANTHER" id="PTHR35889:SF3">
    <property type="entry name" value="F-BOX DOMAIN-CONTAINING PROTEIN"/>
    <property type="match status" value="1"/>
</dbReference>
<name>A0ABT1ALQ8_9RALS</name>
<dbReference type="PROSITE" id="PS51007">
    <property type="entry name" value="CYTC"/>
    <property type="match status" value="1"/>
</dbReference>
<dbReference type="PANTHER" id="PTHR35889">
    <property type="entry name" value="CYCLOINULO-OLIGOSACCHARIDE FRUCTANOTRANSFERASE-RELATED"/>
    <property type="match status" value="1"/>
</dbReference>
<keyword evidence="8" id="KW-1185">Reference proteome</keyword>
<dbReference type="SUPFAM" id="SSF46626">
    <property type="entry name" value="Cytochrome c"/>
    <property type="match status" value="1"/>
</dbReference>
<dbReference type="Proteomes" id="UP001162811">
    <property type="component" value="Unassembled WGS sequence"/>
</dbReference>
<keyword evidence="2 4" id="KW-0479">Metal-binding</keyword>
<sequence length="134" mass="13870">MKCTGRAFRAACAGVLLAGLSNLAWSHDISFAKDIRPLLVQHCVSCHQGEAAPAGLNLLPKVSYAHLVNAQSAEASMPRVTPSSPDASYLLHKLDGTHVAAGGQGAVMPLGAPPLDPAQIAAIREWIAAGARNN</sequence>
<reference evidence="7" key="2">
    <citation type="journal article" date="2023" name="Front. Microbiol.">
        <title>Ralstonia chuxiongensis sp. nov., Ralstonia mojiangensis sp. nov., and Ralstonia soli sp. nov., isolated from tobacco fields, are three novel species in the family Burkholderiaceae.</title>
        <authorList>
            <person name="Lu C.H."/>
            <person name="Zhang Y.Y."/>
            <person name="Jiang N."/>
            <person name="Chen W."/>
            <person name="Shao X."/>
            <person name="Zhao Z.M."/>
            <person name="Lu W.L."/>
            <person name="Hu X."/>
            <person name="Xi Y.X."/>
            <person name="Zou S.Y."/>
            <person name="Wei Q.J."/>
            <person name="Lin Z.L."/>
            <person name="Gong L."/>
            <person name="Gai X.T."/>
            <person name="Zhang L.Q."/>
            <person name="Li J.Y."/>
            <person name="Jin Y."/>
            <person name="Xia Z.Y."/>
        </authorList>
    </citation>
    <scope>NUCLEOTIDE SEQUENCE</scope>
    <source>
        <strain evidence="7">21MJYT02-11</strain>
    </source>
</reference>
<dbReference type="EMBL" id="JAMXHT010000004">
    <property type="protein sequence ID" value="MCO5399057.1"/>
    <property type="molecule type" value="Genomic_DNA"/>
</dbReference>
<dbReference type="InterPro" id="IPR036909">
    <property type="entry name" value="Cyt_c-like_dom_sf"/>
</dbReference>
<keyword evidence="1 4" id="KW-0349">Heme</keyword>
<evidence type="ECO:0000256" key="4">
    <source>
        <dbReference type="PROSITE-ProRule" id="PRU00433"/>
    </source>
</evidence>
<organism evidence="7 8">
    <name type="scientific">Ralstonia soli</name>
    <dbReference type="NCBI Taxonomy" id="2953896"/>
    <lineage>
        <taxon>Bacteria</taxon>
        <taxon>Pseudomonadati</taxon>
        <taxon>Pseudomonadota</taxon>
        <taxon>Betaproteobacteria</taxon>
        <taxon>Burkholderiales</taxon>
        <taxon>Burkholderiaceae</taxon>
        <taxon>Ralstonia</taxon>
    </lineage>
</organism>
<evidence type="ECO:0000256" key="2">
    <source>
        <dbReference type="ARBA" id="ARBA00022723"/>
    </source>
</evidence>
<protein>
    <recommendedName>
        <fullName evidence="6">Cytochrome c domain-containing protein</fullName>
    </recommendedName>
</protein>
<feature type="domain" description="Cytochrome c" evidence="6">
    <location>
        <begin position="27"/>
        <end position="131"/>
    </location>
</feature>